<dbReference type="PANTHER" id="PTHR23346">
    <property type="entry name" value="TRANSLATIONAL ACTIVATOR GCN1-RELATED"/>
    <property type="match status" value="1"/>
</dbReference>
<evidence type="ECO:0008006" key="9">
    <source>
        <dbReference type="Google" id="ProtNLM"/>
    </source>
</evidence>
<keyword evidence="3" id="KW-0677">Repeat</keyword>
<evidence type="ECO:0000256" key="1">
    <source>
        <dbReference type="ARBA" id="ARBA00004496"/>
    </source>
</evidence>
<evidence type="ECO:0000256" key="4">
    <source>
        <dbReference type="ARBA" id="ARBA00022942"/>
    </source>
</evidence>
<organism evidence="8">
    <name type="scientific">Odontella aurita</name>
    <dbReference type="NCBI Taxonomy" id="265563"/>
    <lineage>
        <taxon>Eukaryota</taxon>
        <taxon>Sar</taxon>
        <taxon>Stramenopiles</taxon>
        <taxon>Ochrophyta</taxon>
        <taxon>Bacillariophyta</taxon>
        <taxon>Mediophyceae</taxon>
        <taxon>Biddulphiophycidae</taxon>
        <taxon>Eupodiscales</taxon>
        <taxon>Odontellaceae</taxon>
        <taxon>Odontella</taxon>
    </lineage>
</organism>
<dbReference type="InterPro" id="IPR055443">
    <property type="entry name" value="HEAT_ECM29"/>
</dbReference>
<sequence length="2397" mass="257769">MSDERMGDSQDVDWKTKNDEAITELSSLGRVSHRLAMTDGSALERVISLLLPRLLRRIGSNHKRSSDFVGVEMTSSSPVAELKCTYDKIHSKLIEMLSHTMKRTRADSSCQIPCDSILELLYDKRTQRAFSATEVDPFTLNLSLAFLTLGLPRCEASEIEVLLPGLFALVGVHSGIESLQSPSRKSQANQCAHLVLRAVEAVVLNGKSGSSSVRKKECAENEQREKISGKQECVDVIRGVCREQRTGAAIYDLFLDALVYQPVPRSGSGESSLPSPGMSQSGYERLLAGASLTAKNWAAEHARQSRLRELKLSLLDFISPCRRWALFEREKESSGSGDKAISYFGTARTVALLVVASGDGNPDVSERAASYLKAHMDSMRNTRIDGQEPIASILLGDPLSLSCCLLKLVLGDNVADSSAEPESKCCQPLGLCFLPPKRTEADALRTVILSTKRRMLIGEASSKVLSFTKNIFDDVPKIFVLPLAGGDQLEVAMLVGNLVTACCSYYLRSSLDGAGSKKNPSVACAAILCSFSIRLASLYDTIVAGSKNNDTDVAHALCGINSQCLATACSVLSTSSSPHTVQSGKQGLTEVKDSCYGVISTIARSMFVMAKGDLVFNCGAGHSTVPAASKRLEGETHSIATAALLFACASNEEETLRPRSVAALDALLGAYCRVLKKKGGSMVNSSSPKNPWQQTSVPAGSSASMSHNDAHPAHQTLSKSLFPLLWSAAKTSQPKSSRLAAARWASELMKSIDLVNACHILCFLAGDPDVTTASMARDGLGLGVETIDEEGDIMKALDANSSVSFSDIVSLLFLKRDSASNSSWRPNYYNLNEKGKCAALRFALICLLNDLYGGDELVRDFIAAISSSLVELNSNKDIDLLEECAICLRSSLATSKSARQFVAQDDSLVDCKAIGNLALSVTSSRARRHFAAACGILFEDIDIWGRMVQETAPEPSIDFKKWSDLSGVSAALLLVSRKLNEMQTNLFMASEVHGSAFLGASCVRALRSATGHPAIISRTCSDSTTNLWAYAASITAALGRGTAHSDDSIGNACSRALSIALSYDSTDAPLLEDVLLPPVTTAMNELRMSMKKYGSGDHTDASRAASLARAAGTVLAASTSGAGRSLGRSVSGDAMSVHEVRMLTVDALFALLGSTAFRKDPEISITVGEAIAVYADAYSPEGAVWTLPKEPRPSSFDDQYAKLLPPHGHIIYVLLEKETNATSPHKRNSLPPAMLAVVGRASKMLNNDKRHQFRAFIDDVLTHLDSFQSAFLSFLVDPKIKQLGRESAVLGLCACRGLLLASRSNDEGDVDCRARSFNERLLRYFGETTNFARSAMMETRQQNAERLNSEGRDSSRSVMDDFGEGAEVGGASGVGEAALGSYREMASAAVSLGRPDVLYSLMLLSVTHPVWASPGVRDRYNATSLLGESGAGGVNMAEMRQTLRPHIKSLIPRLLRACNDPNKHTREQMQGLWASLSGGGAEARSLITAHFPSVFDKLITDATSKLWRARAGACGALAEIIVGRMWEELGGGKEVMDENDVTIDSGGVRLLRLWRVTNRALDDVRLAVRESGQVLARSVRSLTIRLCDPLSAEKHNGNDTSKVSEAKEEASAAAAAATALRYLTGYGLQQPCAEAVGVCVSSLLGIVDVARPSTLQPVLPELIGSLAMSMSGLEPAALNYLQVRAAGENSGADGISGYDQLERMRLQLAQGGPIAGALHKCLGMMKEINVEAQKQVIPQIDSALRCGAGFATRAAAADAVSFLCSTCPAAFKFPGYSNANPTVRLLRALYFASERERGTAAKDKMAHALGSLATLSPGHSVRVLAARACERYSNATGSNDDPAARRAAAAALRAIAVRASAQFADGGSSNVWCRKVLPLAYLGQKDEDSKVSNLWKDVWEEGGMVASSGNSNKDDRGIVLEEVLLPHLVQECVNALNDVSWARRIAACAALTELAKMDVLAPSPRTVSPKPTAEQNSEVVMRQSRRRAQAASLALTNCARLLQKSRVWTGKNELVKATVTIAVKWVNLGTEDGCKNHIYWGWEEGGRQNELGTRCPWIPITQDLVWDDLFVGDNWFKENHEVIGESVNSLRGSLDSDQDDAQDQVLDFSDADNILGDTAPCDRDDLGGEDCSQHKSLTLSGLCHALLDQSFPSSATLALWGKDEILSFRSDALRGLSEVLESLSEIEAPTQSKYLYEMIAKCLHPVVVSANECEGSDSGRVEPPLIVARSIKSLSSAMWSGMGKTNVCADEEDIRNLSKLFCHLCGHSAWTVREESALAGAVLWSKADLSALRKQDTVSTLLQSAQKTAKDRKFWRVRVAGLQLLRNLVLRVGFSQKGVMAMPGIVGKTNPDCQLLLEAVLPYKETITKLAKLGLADNEPKVTAVATEILGSISWWP</sequence>
<gene>
    <name evidence="8" type="ORF">OAUR00152_LOCUS9509</name>
</gene>
<dbReference type="Gene3D" id="1.25.10.10">
    <property type="entry name" value="Leucine-rich Repeat Variant"/>
    <property type="match status" value="2"/>
</dbReference>
<protein>
    <recommendedName>
        <fullName evidence="9">Non-specific serine/threonine protein kinase</fullName>
    </recommendedName>
</protein>
<dbReference type="EMBL" id="HBKQ01013802">
    <property type="protein sequence ID" value="CAE2223996.1"/>
    <property type="molecule type" value="Transcribed_RNA"/>
</dbReference>
<keyword evidence="2" id="KW-0963">Cytoplasm</keyword>
<dbReference type="SUPFAM" id="SSF48371">
    <property type="entry name" value="ARM repeat"/>
    <property type="match status" value="2"/>
</dbReference>
<keyword evidence="4" id="KW-0647">Proteasome</keyword>
<dbReference type="Pfam" id="PF13001">
    <property type="entry name" value="ECM29_N"/>
    <property type="match status" value="1"/>
</dbReference>
<dbReference type="InterPro" id="IPR024372">
    <property type="entry name" value="Ecm29_N"/>
</dbReference>
<comment type="subcellular location">
    <subcellularLocation>
        <location evidence="1">Cytoplasm</location>
    </subcellularLocation>
</comment>
<dbReference type="GO" id="GO:0005634">
    <property type="term" value="C:nucleus"/>
    <property type="evidence" value="ECO:0007669"/>
    <property type="project" value="TreeGrafter"/>
</dbReference>
<feature type="domain" description="Proteasome adapter and scaffold protein ECM29 HEAT-repeat" evidence="7">
    <location>
        <begin position="1655"/>
        <end position="1832"/>
    </location>
</feature>
<dbReference type="GO" id="GO:0060090">
    <property type="term" value="F:molecular adaptor activity"/>
    <property type="evidence" value="ECO:0007669"/>
    <property type="project" value="InterPro"/>
</dbReference>
<proteinExistence type="predicted"/>
<dbReference type="InterPro" id="IPR011989">
    <property type="entry name" value="ARM-like"/>
</dbReference>
<feature type="region of interest" description="Disordered" evidence="5">
    <location>
        <begin position="681"/>
        <end position="712"/>
    </location>
</feature>
<name>A0A7S4MII8_9STRA</name>
<dbReference type="PANTHER" id="PTHR23346:SF19">
    <property type="entry name" value="PROTEASOME ADAPTER AND SCAFFOLD PROTEIN ECM29"/>
    <property type="match status" value="1"/>
</dbReference>
<evidence type="ECO:0000256" key="2">
    <source>
        <dbReference type="ARBA" id="ARBA00022490"/>
    </source>
</evidence>
<dbReference type="GO" id="GO:0000502">
    <property type="term" value="C:proteasome complex"/>
    <property type="evidence" value="ECO:0007669"/>
    <property type="project" value="UniProtKB-KW"/>
</dbReference>
<reference evidence="8" key="1">
    <citation type="submission" date="2021-01" db="EMBL/GenBank/DDBJ databases">
        <authorList>
            <person name="Corre E."/>
            <person name="Pelletier E."/>
            <person name="Niang G."/>
            <person name="Scheremetjew M."/>
            <person name="Finn R."/>
            <person name="Kale V."/>
            <person name="Holt S."/>
            <person name="Cochrane G."/>
            <person name="Meng A."/>
            <person name="Brown T."/>
            <person name="Cohen L."/>
        </authorList>
    </citation>
    <scope>NUCLEOTIDE SEQUENCE</scope>
    <source>
        <strain evidence="8">Isolate 1302-5</strain>
    </source>
</reference>
<dbReference type="GO" id="GO:0036503">
    <property type="term" value="P:ERAD pathway"/>
    <property type="evidence" value="ECO:0007669"/>
    <property type="project" value="TreeGrafter"/>
</dbReference>
<accession>A0A7S4MII8</accession>
<dbReference type="GO" id="GO:0043248">
    <property type="term" value="P:proteasome assembly"/>
    <property type="evidence" value="ECO:0007669"/>
    <property type="project" value="InterPro"/>
</dbReference>
<evidence type="ECO:0000256" key="5">
    <source>
        <dbReference type="SAM" id="MobiDB-lite"/>
    </source>
</evidence>
<dbReference type="InterPro" id="IPR016024">
    <property type="entry name" value="ARM-type_fold"/>
</dbReference>
<evidence type="ECO:0000313" key="8">
    <source>
        <dbReference type="EMBL" id="CAE2223996.1"/>
    </source>
</evidence>
<feature type="compositionally biased region" description="Polar residues" evidence="5">
    <location>
        <begin position="682"/>
        <end position="707"/>
    </location>
</feature>
<evidence type="ECO:0000256" key="3">
    <source>
        <dbReference type="ARBA" id="ARBA00022737"/>
    </source>
</evidence>
<feature type="domain" description="Proteasome component Ecm29 N-terminal" evidence="6">
    <location>
        <begin position="82"/>
        <end position="373"/>
    </location>
</feature>
<dbReference type="GO" id="GO:0005737">
    <property type="term" value="C:cytoplasm"/>
    <property type="evidence" value="ECO:0007669"/>
    <property type="project" value="UniProtKB-SubCell"/>
</dbReference>
<dbReference type="Pfam" id="PF24492">
    <property type="entry name" value="HEAT_ECM29"/>
    <property type="match status" value="1"/>
</dbReference>
<evidence type="ECO:0000259" key="7">
    <source>
        <dbReference type="Pfam" id="PF24492"/>
    </source>
</evidence>
<evidence type="ECO:0000259" key="6">
    <source>
        <dbReference type="Pfam" id="PF13001"/>
    </source>
</evidence>